<dbReference type="Proteomes" id="UP000033111">
    <property type="component" value="Chromosome"/>
</dbReference>
<evidence type="ECO:0000313" key="2">
    <source>
        <dbReference type="EMBL" id="AKB28328.1"/>
    </source>
</evidence>
<dbReference type="Gene3D" id="1.10.10.10">
    <property type="entry name" value="Winged helix-like DNA-binding domain superfamily/Winged helix DNA-binding domain"/>
    <property type="match status" value="2"/>
</dbReference>
<reference evidence="2 3" key="1">
    <citation type="submission" date="2014-07" db="EMBL/GenBank/DDBJ databases">
        <title>Methanogenic archaea and the global carbon cycle.</title>
        <authorList>
            <person name="Henriksen J.R."/>
            <person name="Luke J."/>
            <person name="Reinhart S."/>
            <person name="Benedict M.N."/>
            <person name="Youngblut N.D."/>
            <person name="Metcalf M.E."/>
            <person name="Whitaker R.J."/>
            <person name="Metcalf W.W."/>
        </authorList>
    </citation>
    <scope>NUCLEOTIDE SEQUENCE [LARGE SCALE GENOMIC DNA]</scope>
    <source>
        <strain evidence="2 3">T4/M</strain>
    </source>
</reference>
<dbReference type="PANTHER" id="PTHR36216">
    <property type="entry name" value="TRANSCRIPTIONAL REGULATOR, TRMB"/>
    <property type="match status" value="1"/>
</dbReference>
<dbReference type="HOGENOM" id="CLU_084118_2_0_2"/>
<dbReference type="PROSITE" id="PS50987">
    <property type="entry name" value="HTH_ARSR_2"/>
    <property type="match status" value="1"/>
</dbReference>
<dbReference type="Pfam" id="PF13412">
    <property type="entry name" value="HTH_24"/>
    <property type="match status" value="1"/>
</dbReference>
<dbReference type="PATRIC" id="fig|1434120.4.peg.2059"/>
<dbReference type="AlphaFoldDB" id="A0A0E3P6C0"/>
<protein>
    <recommendedName>
        <fullName evidence="1">HTH arsR-type domain-containing protein</fullName>
    </recommendedName>
</protein>
<organism evidence="2 3">
    <name type="scientific">Methanosarcina siciliae T4/M</name>
    <dbReference type="NCBI Taxonomy" id="1434120"/>
    <lineage>
        <taxon>Archaea</taxon>
        <taxon>Methanobacteriati</taxon>
        <taxon>Methanobacteriota</taxon>
        <taxon>Stenosarchaea group</taxon>
        <taxon>Methanomicrobia</taxon>
        <taxon>Methanosarcinales</taxon>
        <taxon>Methanosarcinaceae</taxon>
        <taxon>Methanosarcina</taxon>
    </lineage>
</organism>
<evidence type="ECO:0000313" key="3">
    <source>
        <dbReference type="Proteomes" id="UP000033111"/>
    </source>
</evidence>
<feature type="domain" description="HTH arsR-type" evidence="1">
    <location>
        <begin position="193"/>
        <end position="280"/>
    </location>
</feature>
<dbReference type="SMART" id="SM00418">
    <property type="entry name" value="HTH_ARSR"/>
    <property type="match status" value="1"/>
</dbReference>
<name>A0A0E3P6C0_9EURY</name>
<dbReference type="InterPro" id="IPR056504">
    <property type="entry name" value="HTH_HVO_0163_N"/>
</dbReference>
<dbReference type="CDD" id="cd00090">
    <property type="entry name" value="HTH_ARSR"/>
    <property type="match status" value="2"/>
</dbReference>
<dbReference type="InterPro" id="IPR036390">
    <property type="entry name" value="WH_DNA-bd_sf"/>
</dbReference>
<dbReference type="SUPFAM" id="SSF46785">
    <property type="entry name" value="Winged helix' DNA-binding domain"/>
    <property type="match status" value="2"/>
</dbReference>
<keyword evidence="3" id="KW-1185">Reference proteome</keyword>
<dbReference type="PANTHER" id="PTHR36216:SF1">
    <property type="entry name" value="HTH ARSR-TYPE DOMAIN-CONTAINING PROTEIN"/>
    <property type="match status" value="1"/>
</dbReference>
<dbReference type="InterPro" id="IPR011991">
    <property type="entry name" value="ArsR-like_HTH"/>
</dbReference>
<gene>
    <name evidence="2" type="ORF">MSSIT_1609</name>
</gene>
<sequence>MIEEVIDQGYVEQGNGNLKSTESRSVNLKAIRLIFAGTKFGKKLTICLLFFLLTTTAGATEYIVSPCTSDQAGVSVNGEEVVLLEDTIEPYWHFLLWLTVMNILSVVDMLILPAKFLFAILGFRITECADVFENSNRARIYEYIKTRPGAYLGEIIEKAGLNRGAVRYHIKILKAHHKIEAYSESGKTRYFQNNSTYGEGEKKVVSALQNSTNQRIISEIQNGKCNTNLDLAREIGVSRATISWYVKNLKETGLIDETRSGRSIIYSINPSYETLIEKYG</sequence>
<dbReference type="KEGG" id="msw:MSSIT_1609"/>
<dbReference type="InterPro" id="IPR001845">
    <property type="entry name" value="HTH_ArsR_DNA-bd_dom"/>
</dbReference>
<evidence type="ECO:0000259" key="1">
    <source>
        <dbReference type="PROSITE" id="PS50987"/>
    </source>
</evidence>
<dbReference type="InterPro" id="IPR036388">
    <property type="entry name" value="WH-like_DNA-bd_sf"/>
</dbReference>
<dbReference type="Pfam" id="PF24266">
    <property type="entry name" value="HTH_HVO_0163_N"/>
    <property type="match status" value="1"/>
</dbReference>
<dbReference type="GO" id="GO:0003700">
    <property type="term" value="F:DNA-binding transcription factor activity"/>
    <property type="evidence" value="ECO:0007669"/>
    <property type="project" value="InterPro"/>
</dbReference>
<dbReference type="EMBL" id="CP009506">
    <property type="protein sequence ID" value="AKB28328.1"/>
    <property type="molecule type" value="Genomic_DNA"/>
</dbReference>
<proteinExistence type="predicted"/>
<accession>A0A0E3P6C0</accession>